<dbReference type="GO" id="GO:0016020">
    <property type="term" value="C:membrane"/>
    <property type="evidence" value="ECO:0007669"/>
    <property type="project" value="UniProtKB-SubCell"/>
</dbReference>
<accession>A0A098VRG0</accession>
<dbReference type="EMBL" id="JMKJ01000244">
    <property type="protein sequence ID" value="KGG51550.1"/>
    <property type="molecule type" value="Genomic_DNA"/>
</dbReference>
<comment type="similarity">
    <text evidence="2">Belongs to the major facilitator superfamily. Sugar transporter (TC 2.A.1.1) family.</text>
</comment>
<feature type="transmembrane region" description="Helical" evidence="7">
    <location>
        <begin position="444"/>
        <end position="468"/>
    </location>
</feature>
<evidence type="ECO:0000256" key="3">
    <source>
        <dbReference type="ARBA" id="ARBA00022448"/>
    </source>
</evidence>
<dbReference type="GO" id="GO:0015149">
    <property type="term" value="F:hexose transmembrane transporter activity"/>
    <property type="evidence" value="ECO:0007669"/>
    <property type="project" value="TreeGrafter"/>
</dbReference>
<evidence type="ECO:0000313" key="10">
    <source>
        <dbReference type="Proteomes" id="UP000029725"/>
    </source>
</evidence>
<dbReference type="PRINTS" id="PR00171">
    <property type="entry name" value="SUGRTRNSPORT"/>
</dbReference>
<dbReference type="GeneID" id="25259539"/>
<dbReference type="AlphaFoldDB" id="A0A098VRG0"/>
<dbReference type="PANTHER" id="PTHR23503">
    <property type="entry name" value="SOLUTE CARRIER FAMILY 2"/>
    <property type="match status" value="1"/>
</dbReference>
<evidence type="ECO:0000256" key="1">
    <source>
        <dbReference type="ARBA" id="ARBA00004141"/>
    </source>
</evidence>
<sequence>RLKPYLSCFSPLTSLTFSCGANKCDSVLLLTGSFILVTVFSLHIIPIFPPGFEQVKYAKQLEVIRYTKDQSADLVDADDSYNQTRTSSPDLNITTFINGNAAHENLGVHSGTDNIHSDMDSSETSTTTFPVKTVKFYTLSSNLANMSAEELDHYKLAVSLNWDISKWFFNFEFSSEMERSFAISSFYLGAMFISVVTIFTSKFSTKANLILSSIILIYGGVLSAVSPNWILLTIGRFFLGMGSGIAGTMTPIFFTYFENVAGSESIAKGFRDFYPLLIPGGILLAGILQQYFLNIHYLAWRILNGGTAFLSIIAILFLLPKVSPQNVDSEDMANATQPLMQQTAPKSSSSLLNTIFGEGSKSAIVIICLHIFQQLSFINGYFSYTKEIFGDLPNISILLGVANVAGTFLNVAINVPKNKKDTKDQEKTCNNCFVDLANKIDTKYIGAISGAGTAVFSWVLFLGLFLDISIVKSVSGFGFIFFFALGFGPIPWMINPKITPEKFQKAYGSLGSIVNWLLSFMITLFTNKILSSLNEFAFLIFAVFCAAFALIMAFYVPKLDTRPAEFLPSKSFFSKVCCCKSDASLDDDFSHEQAKNQIQLQPTDTVPPGAEA</sequence>
<dbReference type="InterPro" id="IPR005828">
    <property type="entry name" value="MFS_sugar_transport-like"/>
</dbReference>
<dbReference type="Proteomes" id="UP000029725">
    <property type="component" value="Unassembled WGS sequence"/>
</dbReference>
<feature type="transmembrane region" description="Helical" evidence="7">
    <location>
        <begin position="506"/>
        <end position="530"/>
    </location>
</feature>
<comment type="caution">
    <text evidence="9">The sequence shown here is derived from an EMBL/GenBank/DDBJ whole genome shotgun (WGS) entry which is preliminary data.</text>
</comment>
<feature type="transmembrane region" description="Helical" evidence="7">
    <location>
        <begin position="394"/>
        <end position="413"/>
    </location>
</feature>
<dbReference type="RefSeq" id="XP_013238003.1">
    <property type="nucleotide sequence ID" value="XM_013382549.1"/>
</dbReference>
<dbReference type="VEuPathDB" id="MicrosporidiaDB:DI09_31p10"/>
<evidence type="ECO:0000259" key="8">
    <source>
        <dbReference type="PROSITE" id="PS50850"/>
    </source>
</evidence>
<dbReference type="InterPro" id="IPR003663">
    <property type="entry name" value="Sugar/inositol_transpt"/>
</dbReference>
<feature type="domain" description="Major facilitator superfamily (MFS) profile" evidence="8">
    <location>
        <begin position="133"/>
        <end position="560"/>
    </location>
</feature>
<feature type="transmembrane region" description="Helical" evidence="7">
    <location>
        <begin position="474"/>
        <end position="494"/>
    </location>
</feature>
<dbReference type="InterPro" id="IPR045263">
    <property type="entry name" value="GLUT"/>
</dbReference>
<feature type="transmembrane region" description="Helical" evidence="7">
    <location>
        <begin position="27"/>
        <end position="48"/>
    </location>
</feature>
<feature type="transmembrane region" description="Helical" evidence="7">
    <location>
        <begin position="273"/>
        <end position="292"/>
    </location>
</feature>
<proteinExistence type="inferred from homology"/>
<feature type="transmembrane region" description="Helical" evidence="7">
    <location>
        <begin position="237"/>
        <end position="261"/>
    </location>
</feature>
<keyword evidence="4 7" id="KW-0812">Transmembrane</keyword>
<gene>
    <name evidence="9" type="ORF">DI09_31p10</name>
</gene>
<dbReference type="HOGENOM" id="CLU_446623_0_0_1"/>
<feature type="non-terminal residue" evidence="9">
    <location>
        <position position="1"/>
    </location>
</feature>
<evidence type="ECO:0000256" key="6">
    <source>
        <dbReference type="ARBA" id="ARBA00023136"/>
    </source>
</evidence>
<dbReference type="SUPFAM" id="SSF103473">
    <property type="entry name" value="MFS general substrate transporter"/>
    <property type="match status" value="1"/>
</dbReference>
<evidence type="ECO:0000256" key="5">
    <source>
        <dbReference type="ARBA" id="ARBA00022989"/>
    </source>
</evidence>
<protein>
    <recommendedName>
        <fullName evidence="8">Major facilitator superfamily (MFS) profile domain-containing protein</fullName>
    </recommendedName>
</protein>
<reference evidence="9 10" key="1">
    <citation type="submission" date="2014-04" db="EMBL/GenBank/DDBJ databases">
        <title>A new species of microsporidia sheds light on the evolution of extreme parasitism.</title>
        <authorList>
            <person name="Haag K.L."/>
            <person name="James T.Y."/>
            <person name="Larsson R."/>
            <person name="Schaer T.M."/>
            <person name="Refardt D."/>
            <person name="Pombert J.-F."/>
            <person name="Ebert D."/>
        </authorList>
    </citation>
    <scope>NUCLEOTIDE SEQUENCE [LARGE SCALE GENOMIC DNA]</scope>
    <source>
        <strain evidence="9 10">UGP3</strain>
        <tissue evidence="9">Spores</tissue>
    </source>
</reference>
<feature type="transmembrane region" description="Helical" evidence="7">
    <location>
        <begin position="363"/>
        <end position="382"/>
    </location>
</feature>
<keyword evidence="3" id="KW-0813">Transport</keyword>
<evidence type="ECO:0000256" key="7">
    <source>
        <dbReference type="SAM" id="Phobius"/>
    </source>
</evidence>
<dbReference type="InterPro" id="IPR020846">
    <property type="entry name" value="MFS_dom"/>
</dbReference>
<feature type="transmembrane region" description="Helical" evidence="7">
    <location>
        <begin position="298"/>
        <end position="319"/>
    </location>
</feature>
<keyword evidence="10" id="KW-1185">Reference proteome</keyword>
<feature type="transmembrane region" description="Helical" evidence="7">
    <location>
        <begin position="536"/>
        <end position="556"/>
    </location>
</feature>
<dbReference type="InterPro" id="IPR036259">
    <property type="entry name" value="MFS_trans_sf"/>
</dbReference>
<evidence type="ECO:0000256" key="2">
    <source>
        <dbReference type="ARBA" id="ARBA00010992"/>
    </source>
</evidence>
<evidence type="ECO:0000313" key="9">
    <source>
        <dbReference type="EMBL" id="KGG51550.1"/>
    </source>
</evidence>
<dbReference type="PANTHER" id="PTHR23503:SF8">
    <property type="entry name" value="FACILITATED GLUCOSE TRANSPORTER PROTEIN 1"/>
    <property type="match status" value="1"/>
</dbReference>
<dbReference type="Pfam" id="PF00083">
    <property type="entry name" value="Sugar_tr"/>
    <property type="match status" value="2"/>
</dbReference>
<keyword evidence="5 7" id="KW-1133">Transmembrane helix</keyword>
<evidence type="ECO:0000256" key="4">
    <source>
        <dbReference type="ARBA" id="ARBA00022692"/>
    </source>
</evidence>
<name>A0A098VRG0_9MICR</name>
<dbReference type="Gene3D" id="1.20.1250.20">
    <property type="entry name" value="MFS general substrate transporter like domains"/>
    <property type="match status" value="1"/>
</dbReference>
<feature type="transmembrane region" description="Helical" evidence="7">
    <location>
        <begin position="207"/>
        <end position="225"/>
    </location>
</feature>
<dbReference type="PROSITE" id="PS50850">
    <property type="entry name" value="MFS"/>
    <property type="match status" value="1"/>
</dbReference>
<organism evidence="9 10">
    <name type="scientific">Mitosporidium daphniae</name>
    <dbReference type="NCBI Taxonomy" id="1485682"/>
    <lineage>
        <taxon>Eukaryota</taxon>
        <taxon>Fungi</taxon>
        <taxon>Fungi incertae sedis</taxon>
        <taxon>Microsporidia</taxon>
        <taxon>Mitosporidium</taxon>
    </lineage>
</organism>
<comment type="subcellular location">
    <subcellularLocation>
        <location evidence="1">Membrane</location>
        <topology evidence="1">Multi-pass membrane protein</topology>
    </subcellularLocation>
</comment>
<feature type="transmembrane region" description="Helical" evidence="7">
    <location>
        <begin position="181"/>
        <end position="200"/>
    </location>
</feature>
<dbReference type="OrthoDB" id="6612291at2759"/>
<keyword evidence="6 7" id="KW-0472">Membrane</keyword>